<evidence type="ECO:0000313" key="2">
    <source>
        <dbReference type="EMBL" id="KAL0631138.1"/>
    </source>
</evidence>
<protein>
    <submittedName>
        <fullName evidence="2">Uncharacterized protein</fullName>
    </submittedName>
</protein>
<dbReference type="InterPro" id="IPR041078">
    <property type="entry name" value="Plavaka"/>
</dbReference>
<feature type="signal peptide" evidence="1">
    <location>
        <begin position="1"/>
        <end position="17"/>
    </location>
</feature>
<keyword evidence="1" id="KW-0732">Signal</keyword>
<name>A0ABR3G5A1_9PEZI</name>
<dbReference type="Proteomes" id="UP001447188">
    <property type="component" value="Unassembled WGS sequence"/>
</dbReference>
<sequence length="134" mass="14715">MAFILLALLPIPPKVTNLSSKVGRSQSMMNCTVLNKVMESILTPLQEPGTVGVELDCDYGNKRGCFPILCAWLADHLEHVTLQNLKNNGCPVCEVGPKDLNVLVVPPQSPLRDHDAYKINTTAMRESDDPTIMN</sequence>
<evidence type="ECO:0000313" key="3">
    <source>
        <dbReference type="Proteomes" id="UP001447188"/>
    </source>
</evidence>
<proteinExistence type="predicted"/>
<dbReference type="EMBL" id="JBBBZM010000293">
    <property type="protein sequence ID" value="KAL0631138.1"/>
    <property type="molecule type" value="Genomic_DNA"/>
</dbReference>
<organism evidence="2 3">
    <name type="scientific">Discina gigas</name>
    <dbReference type="NCBI Taxonomy" id="1032678"/>
    <lineage>
        <taxon>Eukaryota</taxon>
        <taxon>Fungi</taxon>
        <taxon>Dikarya</taxon>
        <taxon>Ascomycota</taxon>
        <taxon>Pezizomycotina</taxon>
        <taxon>Pezizomycetes</taxon>
        <taxon>Pezizales</taxon>
        <taxon>Discinaceae</taxon>
        <taxon>Discina</taxon>
    </lineage>
</organism>
<reference evidence="2 3" key="1">
    <citation type="submission" date="2024-02" db="EMBL/GenBank/DDBJ databases">
        <title>Discinaceae phylogenomics.</title>
        <authorList>
            <person name="Dirks A.C."/>
            <person name="James T.Y."/>
        </authorList>
    </citation>
    <scope>NUCLEOTIDE SEQUENCE [LARGE SCALE GENOMIC DNA]</scope>
    <source>
        <strain evidence="2 3">ACD0624</strain>
    </source>
</reference>
<comment type="caution">
    <text evidence="2">The sequence shown here is derived from an EMBL/GenBank/DDBJ whole genome shotgun (WGS) entry which is preliminary data.</text>
</comment>
<dbReference type="Pfam" id="PF18759">
    <property type="entry name" value="Plavaka"/>
    <property type="match status" value="1"/>
</dbReference>
<evidence type="ECO:0000256" key="1">
    <source>
        <dbReference type="SAM" id="SignalP"/>
    </source>
</evidence>
<feature type="chain" id="PRO_5047364654" evidence="1">
    <location>
        <begin position="18"/>
        <end position="134"/>
    </location>
</feature>
<gene>
    <name evidence="2" type="ORF">Q9L58_010002</name>
</gene>
<accession>A0ABR3G5A1</accession>
<keyword evidence="3" id="KW-1185">Reference proteome</keyword>